<dbReference type="AlphaFoldDB" id="A0A6J6ELB3"/>
<dbReference type="Gene3D" id="1.20.120.450">
    <property type="entry name" value="dinb family like domain"/>
    <property type="match status" value="1"/>
</dbReference>
<dbReference type="EMBL" id="CAEZTS010000044">
    <property type="protein sequence ID" value="CAB4575944.1"/>
    <property type="molecule type" value="Genomic_DNA"/>
</dbReference>
<dbReference type="InterPro" id="IPR024775">
    <property type="entry name" value="DinB-like"/>
</dbReference>
<organism evidence="2">
    <name type="scientific">freshwater metagenome</name>
    <dbReference type="NCBI Taxonomy" id="449393"/>
    <lineage>
        <taxon>unclassified sequences</taxon>
        <taxon>metagenomes</taxon>
        <taxon>ecological metagenomes</taxon>
    </lineage>
</organism>
<name>A0A6J6ELB3_9ZZZZ</name>
<gene>
    <name evidence="2" type="ORF">UFOPK1722_00677</name>
</gene>
<sequence>MSNPAVLDSLHRRMKAMFSLYEDALSTMDLSHVNHFEREGVLPIAFSLFHYVNMHDASFMMLTGTLPIWNDDWQNRVGVHVNDHGKHKTVDEMIHQRIGDLDAFTEYMRAVYSRTLDWLAALDPAELDRVVISRPFPPQIASTFSARVAGEQGLTVLDGVECWLYQHGLRHMGEIEMARGLVGLGGMTS</sequence>
<reference evidence="2" key="1">
    <citation type="submission" date="2020-05" db="EMBL/GenBank/DDBJ databases">
        <authorList>
            <person name="Chiriac C."/>
            <person name="Salcher M."/>
            <person name="Ghai R."/>
            <person name="Kavagutti S V."/>
        </authorList>
    </citation>
    <scope>NUCLEOTIDE SEQUENCE</scope>
</reference>
<dbReference type="SUPFAM" id="SSF109854">
    <property type="entry name" value="DinB/YfiT-like putative metalloenzymes"/>
    <property type="match status" value="1"/>
</dbReference>
<evidence type="ECO:0000313" key="2">
    <source>
        <dbReference type="EMBL" id="CAB4575944.1"/>
    </source>
</evidence>
<dbReference type="InterPro" id="IPR034660">
    <property type="entry name" value="DinB/YfiT-like"/>
</dbReference>
<accession>A0A6J6ELB3</accession>
<proteinExistence type="predicted"/>
<protein>
    <submittedName>
        <fullName evidence="2">Unannotated protein</fullName>
    </submittedName>
</protein>
<dbReference type="Pfam" id="PF12867">
    <property type="entry name" value="DinB_2"/>
    <property type="match status" value="1"/>
</dbReference>
<feature type="domain" description="DinB-like" evidence="1">
    <location>
        <begin position="20"/>
        <end position="139"/>
    </location>
</feature>
<evidence type="ECO:0000259" key="1">
    <source>
        <dbReference type="Pfam" id="PF12867"/>
    </source>
</evidence>